<keyword evidence="4" id="KW-1185">Reference proteome</keyword>
<feature type="region of interest" description="Disordered" evidence="2">
    <location>
        <begin position="1"/>
        <end position="83"/>
    </location>
</feature>
<dbReference type="OrthoDB" id="3211582at2759"/>
<evidence type="ECO:0000313" key="3">
    <source>
        <dbReference type="EMBL" id="OCT51415.1"/>
    </source>
</evidence>
<evidence type="ECO:0000256" key="2">
    <source>
        <dbReference type="SAM" id="MobiDB-lite"/>
    </source>
</evidence>
<dbReference type="eggNOG" id="ENOG502SAN2">
    <property type="taxonomic scope" value="Eukaryota"/>
</dbReference>
<accession>A0A1C1CSD7</accession>
<organism evidence="3 4">
    <name type="scientific">Cladophialophora carrionii</name>
    <dbReference type="NCBI Taxonomy" id="86049"/>
    <lineage>
        <taxon>Eukaryota</taxon>
        <taxon>Fungi</taxon>
        <taxon>Dikarya</taxon>
        <taxon>Ascomycota</taxon>
        <taxon>Pezizomycotina</taxon>
        <taxon>Eurotiomycetes</taxon>
        <taxon>Chaetothyriomycetidae</taxon>
        <taxon>Chaetothyriales</taxon>
        <taxon>Herpotrichiellaceae</taxon>
        <taxon>Cladophialophora</taxon>
    </lineage>
</organism>
<comment type="caution">
    <text evidence="3">The sequence shown here is derived from an EMBL/GenBank/DDBJ whole genome shotgun (WGS) entry which is preliminary data.</text>
</comment>
<feature type="coiled-coil region" evidence="1">
    <location>
        <begin position="96"/>
        <end position="134"/>
    </location>
</feature>
<feature type="compositionally biased region" description="Polar residues" evidence="2">
    <location>
        <begin position="17"/>
        <end position="31"/>
    </location>
</feature>
<evidence type="ECO:0000313" key="4">
    <source>
        <dbReference type="Proteomes" id="UP000094526"/>
    </source>
</evidence>
<dbReference type="VEuPathDB" id="FungiDB:CLCR_09240"/>
<sequence>MPLFGHKNTAPEPTPTHAHSTTNPRYSNSSADGSPRRGFFSRRRSSSLSSSDLDTRNNRQGSNKLSHGSTRSSGGLFHRNHEDSSIIAARERVLSAETAEREADRALVQARAAVQEARNHVKMLEREAEEEYVLNLALTHSGQY</sequence>
<dbReference type="Proteomes" id="UP000094526">
    <property type="component" value="Unassembled WGS sequence"/>
</dbReference>
<protein>
    <submittedName>
        <fullName evidence="3">Uncharacterized protein</fullName>
    </submittedName>
</protein>
<evidence type="ECO:0000256" key="1">
    <source>
        <dbReference type="SAM" id="Coils"/>
    </source>
</evidence>
<keyword evidence="1" id="KW-0175">Coiled coil</keyword>
<dbReference type="VEuPathDB" id="FungiDB:G647_06667"/>
<feature type="compositionally biased region" description="Polar residues" evidence="2">
    <location>
        <begin position="58"/>
        <end position="73"/>
    </location>
</feature>
<dbReference type="AlphaFoldDB" id="A0A1C1CSD7"/>
<proteinExistence type="predicted"/>
<dbReference type="EMBL" id="LGRB01000009">
    <property type="protein sequence ID" value="OCT51415.1"/>
    <property type="molecule type" value="Genomic_DNA"/>
</dbReference>
<gene>
    <name evidence="3" type="ORF">CLCR_09240</name>
</gene>
<reference evidence="4" key="1">
    <citation type="submission" date="2015-07" db="EMBL/GenBank/DDBJ databases">
        <authorList>
            <person name="Teixeira M.M."/>
            <person name="Souza R.C."/>
            <person name="Almeida L.G."/>
            <person name="Vicente V.A."/>
            <person name="de Hoog S."/>
            <person name="Bocca A.L."/>
            <person name="de Almeida S.R."/>
            <person name="Vasconcelos A.T."/>
            <person name="Felipe M.S."/>
        </authorList>
    </citation>
    <scope>NUCLEOTIDE SEQUENCE [LARGE SCALE GENOMIC DNA]</scope>
    <source>
        <strain evidence="4">KSF</strain>
    </source>
</reference>
<name>A0A1C1CSD7_9EURO</name>